<comment type="caution">
    <text evidence="3">The sequence shown here is derived from an EMBL/GenBank/DDBJ whole genome shotgun (WGS) entry which is preliminary data.</text>
</comment>
<dbReference type="PANTHER" id="PTHR33130:SF43">
    <property type="entry name" value="OS01G0688600 PROTEIN"/>
    <property type="match status" value="1"/>
</dbReference>
<organism evidence="3 4">
    <name type="scientific">Liquidambar formosana</name>
    <name type="common">Formosan gum</name>
    <dbReference type="NCBI Taxonomy" id="63359"/>
    <lineage>
        <taxon>Eukaryota</taxon>
        <taxon>Viridiplantae</taxon>
        <taxon>Streptophyta</taxon>
        <taxon>Embryophyta</taxon>
        <taxon>Tracheophyta</taxon>
        <taxon>Spermatophyta</taxon>
        <taxon>Magnoliopsida</taxon>
        <taxon>eudicotyledons</taxon>
        <taxon>Gunneridae</taxon>
        <taxon>Pentapetalae</taxon>
        <taxon>Saxifragales</taxon>
        <taxon>Altingiaceae</taxon>
        <taxon>Liquidambar</taxon>
    </lineage>
</organism>
<dbReference type="Pfam" id="PF07797">
    <property type="entry name" value="DUF1639"/>
    <property type="match status" value="1"/>
</dbReference>
<evidence type="ECO:0000313" key="4">
    <source>
        <dbReference type="Proteomes" id="UP001415857"/>
    </source>
</evidence>
<keyword evidence="2" id="KW-0812">Transmembrane</keyword>
<protein>
    <submittedName>
        <fullName evidence="3">Uncharacterized protein</fullName>
    </submittedName>
</protein>
<sequence length="281" mass="31559">MAMAPKRSKPLHNFSLPCLKWGSQKFLRCMKIPPNTKPPTPPLHRRSHTKPINIRPSKSTVNEDRDNGLDAVRQKLMLDLIVAANNMEVSMIQGVVTEEDDSAAAEAAAAKPWNLRARRAASKVPLPPPSEEKRNSILSPARGENGNGKRTERKEKVMKFSVSLSKEEIEADFAAMIGTRPSRRPKKRAKMVQRQLDSVFPGLWLTEITPDSYKVAEIDESGKVIICVSLSWCLSSLFVIMLNMAYKLSTLKTQSSLHQGNRYSLQQLFCTEMNVAGMRWD</sequence>
<accession>A0AAP0WTJ2</accession>
<name>A0AAP0WTJ2_LIQFO</name>
<keyword evidence="2" id="KW-1133">Transmembrane helix</keyword>
<dbReference type="EMBL" id="JBBPBK010000009">
    <property type="protein sequence ID" value="KAK9278947.1"/>
    <property type="molecule type" value="Genomic_DNA"/>
</dbReference>
<evidence type="ECO:0000256" key="2">
    <source>
        <dbReference type="SAM" id="Phobius"/>
    </source>
</evidence>
<dbReference type="PANTHER" id="PTHR33130">
    <property type="entry name" value="PUTATIVE (DUF1639)-RELATED"/>
    <property type="match status" value="1"/>
</dbReference>
<feature type="region of interest" description="Disordered" evidence="1">
    <location>
        <begin position="120"/>
        <end position="154"/>
    </location>
</feature>
<dbReference type="AlphaFoldDB" id="A0AAP0WTJ2"/>
<feature type="region of interest" description="Disordered" evidence="1">
    <location>
        <begin position="33"/>
        <end position="65"/>
    </location>
</feature>
<evidence type="ECO:0000313" key="3">
    <source>
        <dbReference type="EMBL" id="KAK9278947.1"/>
    </source>
</evidence>
<dbReference type="InterPro" id="IPR012438">
    <property type="entry name" value="DUF1639"/>
</dbReference>
<dbReference type="Proteomes" id="UP001415857">
    <property type="component" value="Unassembled WGS sequence"/>
</dbReference>
<keyword evidence="2" id="KW-0472">Membrane</keyword>
<keyword evidence="4" id="KW-1185">Reference proteome</keyword>
<feature type="transmembrane region" description="Helical" evidence="2">
    <location>
        <begin position="224"/>
        <end position="246"/>
    </location>
</feature>
<gene>
    <name evidence="3" type="ORF">L1049_028529</name>
</gene>
<proteinExistence type="predicted"/>
<reference evidence="3 4" key="1">
    <citation type="journal article" date="2024" name="Plant J.">
        <title>Genome sequences and population genomics reveal climatic adaptation and genomic divergence between two closely related sweetgum species.</title>
        <authorList>
            <person name="Xu W.Q."/>
            <person name="Ren C.Q."/>
            <person name="Zhang X.Y."/>
            <person name="Comes H.P."/>
            <person name="Liu X.H."/>
            <person name="Li Y.G."/>
            <person name="Kettle C.J."/>
            <person name="Jalonen R."/>
            <person name="Gaisberger H."/>
            <person name="Ma Y.Z."/>
            <person name="Qiu Y.X."/>
        </authorList>
    </citation>
    <scope>NUCLEOTIDE SEQUENCE [LARGE SCALE GENOMIC DNA]</scope>
    <source>
        <strain evidence="3">Hangzhou</strain>
    </source>
</reference>
<evidence type="ECO:0000256" key="1">
    <source>
        <dbReference type="SAM" id="MobiDB-lite"/>
    </source>
</evidence>